<accession>A0A0C3LJI2</accession>
<dbReference type="AlphaFoldDB" id="A0A0C3LJI2"/>
<keyword evidence="2" id="KW-1185">Reference proteome</keyword>
<evidence type="ECO:0000313" key="2">
    <source>
        <dbReference type="Proteomes" id="UP000054248"/>
    </source>
</evidence>
<reference evidence="2" key="2">
    <citation type="submission" date="2015-01" db="EMBL/GenBank/DDBJ databases">
        <title>Evolutionary Origins and Diversification of the Mycorrhizal Mutualists.</title>
        <authorList>
            <consortium name="DOE Joint Genome Institute"/>
            <consortium name="Mycorrhizal Genomics Consortium"/>
            <person name="Kohler A."/>
            <person name="Kuo A."/>
            <person name="Nagy L.G."/>
            <person name="Floudas D."/>
            <person name="Copeland A."/>
            <person name="Barry K.W."/>
            <person name="Cichocki N."/>
            <person name="Veneault-Fourrey C."/>
            <person name="LaButti K."/>
            <person name="Lindquist E.A."/>
            <person name="Lipzen A."/>
            <person name="Lundell T."/>
            <person name="Morin E."/>
            <person name="Murat C."/>
            <person name="Riley R."/>
            <person name="Ohm R."/>
            <person name="Sun H."/>
            <person name="Tunlid A."/>
            <person name="Henrissat B."/>
            <person name="Grigoriev I.V."/>
            <person name="Hibbett D.S."/>
            <person name="Martin F."/>
        </authorList>
    </citation>
    <scope>NUCLEOTIDE SEQUENCE [LARGE SCALE GENOMIC DNA]</scope>
    <source>
        <strain evidence="2">MUT 4182</strain>
    </source>
</reference>
<dbReference type="EMBL" id="KN823134">
    <property type="protein sequence ID" value="KIO21572.1"/>
    <property type="molecule type" value="Genomic_DNA"/>
</dbReference>
<reference evidence="1 2" key="1">
    <citation type="submission" date="2014-04" db="EMBL/GenBank/DDBJ databases">
        <authorList>
            <consortium name="DOE Joint Genome Institute"/>
            <person name="Kuo A."/>
            <person name="Girlanda M."/>
            <person name="Perotto S."/>
            <person name="Kohler A."/>
            <person name="Nagy L.G."/>
            <person name="Floudas D."/>
            <person name="Copeland A."/>
            <person name="Barry K.W."/>
            <person name="Cichocki N."/>
            <person name="Veneault-Fourrey C."/>
            <person name="LaButti K."/>
            <person name="Lindquist E.A."/>
            <person name="Lipzen A."/>
            <person name="Lundell T."/>
            <person name="Morin E."/>
            <person name="Murat C."/>
            <person name="Sun H."/>
            <person name="Tunlid A."/>
            <person name="Henrissat B."/>
            <person name="Grigoriev I.V."/>
            <person name="Hibbett D.S."/>
            <person name="Martin F."/>
            <person name="Nordberg H.P."/>
            <person name="Cantor M.N."/>
            <person name="Hua S.X."/>
        </authorList>
    </citation>
    <scope>NUCLEOTIDE SEQUENCE [LARGE SCALE GENOMIC DNA]</scope>
    <source>
        <strain evidence="1 2">MUT 4182</strain>
    </source>
</reference>
<organism evidence="1 2">
    <name type="scientific">Tulasnella calospora MUT 4182</name>
    <dbReference type="NCBI Taxonomy" id="1051891"/>
    <lineage>
        <taxon>Eukaryota</taxon>
        <taxon>Fungi</taxon>
        <taxon>Dikarya</taxon>
        <taxon>Basidiomycota</taxon>
        <taxon>Agaricomycotina</taxon>
        <taxon>Agaricomycetes</taxon>
        <taxon>Cantharellales</taxon>
        <taxon>Tulasnellaceae</taxon>
        <taxon>Tulasnella</taxon>
    </lineage>
</organism>
<proteinExistence type="predicted"/>
<name>A0A0C3LJI2_9AGAM</name>
<dbReference type="HOGENOM" id="CLU_2293766_0_0_1"/>
<gene>
    <name evidence="1" type="ORF">M407DRAFT_125397</name>
</gene>
<sequence length="101" mass="11185">MRNDSDIGRSSDSGSVDQAVATPSIACTFIIGRLRFMLSGIRKLKELGCKAHYRPRGPIRRYDDGSTPNFLVKHPKQECLTRVMESLLRRAGSVVSDISSC</sequence>
<protein>
    <submittedName>
        <fullName evidence="1">Uncharacterized protein</fullName>
    </submittedName>
</protein>
<dbReference type="Proteomes" id="UP000054248">
    <property type="component" value="Unassembled WGS sequence"/>
</dbReference>
<evidence type="ECO:0000313" key="1">
    <source>
        <dbReference type="EMBL" id="KIO21572.1"/>
    </source>
</evidence>